<dbReference type="GO" id="GO:0120159">
    <property type="term" value="F:rRNA pseudouridine synthase activity"/>
    <property type="evidence" value="ECO:0007669"/>
    <property type="project" value="UniProtKB-ARBA"/>
</dbReference>
<comment type="catalytic activity">
    <reaction evidence="1 7">
        <text>a uridine in RNA = a pseudouridine in RNA</text>
        <dbReference type="Rhea" id="RHEA:48348"/>
        <dbReference type="Rhea" id="RHEA-COMP:12068"/>
        <dbReference type="Rhea" id="RHEA-COMP:12069"/>
        <dbReference type="ChEBI" id="CHEBI:65314"/>
        <dbReference type="ChEBI" id="CHEBI:65315"/>
    </reaction>
</comment>
<dbReference type="Pfam" id="PF01479">
    <property type="entry name" value="S4"/>
    <property type="match status" value="1"/>
</dbReference>
<protein>
    <recommendedName>
        <fullName evidence="7">Pseudouridine synthase</fullName>
        <ecNumber evidence="7">5.4.99.-</ecNumber>
    </recommendedName>
</protein>
<dbReference type="PANTHER" id="PTHR21600:SF44">
    <property type="entry name" value="RIBOSOMAL LARGE SUBUNIT PSEUDOURIDINE SYNTHASE D"/>
    <property type="match status" value="1"/>
</dbReference>
<dbReference type="NCBIfam" id="TIGR00005">
    <property type="entry name" value="rluA_subfam"/>
    <property type="match status" value="1"/>
</dbReference>
<comment type="caution">
    <text evidence="9">The sequence shown here is derived from an EMBL/GenBank/DDBJ whole genome shotgun (WGS) entry which is preliminary data.</text>
</comment>
<dbReference type="InterPro" id="IPR006224">
    <property type="entry name" value="PsdUridine_synth_RluA-like_CS"/>
</dbReference>
<dbReference type="SMART" id="SM00363">
    <property type="entry name" value="S4"/>
    <property type="match status" value="1"/>
</dbReference>
<feature type="active site" evidence="5">
    <location>
        <position position="138"/>
    </location>
</feature>
<sequence length="303" mass="34559">MNEEIILNVEEAGLRLDKYLDEQLADYTRSFLQKQIEEGRVTVNGKVQPARYKVKQGDELLVIIPEPVEVDIVAENIPIDIVYEDDDIIIVNKPQDMVVHPAPGNYTGTLVNALLYHCKDGLSGINGEIRPGIVHRIDKDTSGILMIAKNDKAHLMLSNLLKDHHITRRYHAIVYGNFKETEGTIEKPIGRSPKDRKKMAIVQDGRYAKTHYRVIEQFKQFAYVELTLYTGRTHQIRVHMTSIGHPLLGDPVYGPSKMMWGIEVQMLHAKVLGFEHPTTGEYVEFTSELPELFSTTLDKLRKM</sequence>
<dbReference type="GO" id="GO:0003723">
    <property type="term" value="F:RNA binding"/>
    <property type="evidence" value="ECO:0007669"/>
    <property type="project" value="UniProtKB-KW"/>
</dbReference>
<evidence type="ECO:0000256" key="7">
    <source>
        <dbReference type="RuleBase" id="RU362028"/>
    </source>
</evidence>
<evidence type="ECO:0000256" key="2">
    <source>
        <dbReference type="ARBA" id="ARBA00010876"/>
    </source>
</evidence>
<comment type="function">
    <text evidence="7">Responsible for synthesis of pseudouridine from uracil.</text>
</comment>
<dbReference type="EMBL" id="JAQIFT010000049">
    <property type="protein sequence ID" value="MDA3732567.1"/>
    <property type="molecule type" value="Genomic_DNA"/>
</dbReference>
<dbReference type="Gene3D" id="3.10.290.10">
    <property type="entry name" value="RNA-binding S4 domain"/>
    <property type="match status" value="1"/>
</dbReference>
<dbReference type="RefSeq" id="WP_271012655.1">
    <property type="nucleotide sequence ID" value="NZ_JAQIFT010000049.1"/>
</dbReference>
<proteinExistence type="inferred from homology"/>
<gene>
    <name evidence="9" type="ORF">PBV87_13830</name>
</gene>
<keyword evidence="4 7" id="KW-0413">Isomerase</keyword>
<dbReference type="InterPro" id="IPR006225">
    <property type="entry name" value="PsdUridine_synth_RluC/D"/>
</dbReference>
<dbReference type="InterPro" id="IPR036986">
    <property type="entry name" value="S4_RNA-bd_sf"/>
</dbReference>
<dbReference type="CDD" id="cd02869">
    <property type="entry name" value="PseudoU_synth_RluA_like"/>
    <property type="match status" value="1"/>
</dbReference>
<keyword evidence="3 6" id="KW-0694">RNA-binding</keyword>
<dbReference type="GO" id="GO:0000455">
    <property type="term" value="P:enzyme-directed rRNA pseudouridine synthesis"/>
    <property type="evidence" value="ECO:0007669"/>
    <property type="project" value="TreeGrafter"/>
</dbReference>
<evidence type="ECO:0000313" key="9">
    <source>
        <dbReference type="EMBL" id="MDA3732567.1"/>
    </source>
</evidence>
<feature type="domain" description="RNA-binding S4" evidence="8">
    <location>
        <begin position="14"/>
        <end position="78"/>
    </location>
</feature>
<reference evidence="9" key="1">
    <citation type="journal article" date="2023" name="Int. J. Syst. Evol. Microbiol.">
        <title>&lt;i&gt;Holtiella tumoricola&lt;/i&gt; gen. nov. sp. nov., isolated from a human clinical sample.</title>
        <authorList>
            <person name="Allen-Vercoe E."/>
            <person name="Daigneault M.C."/>
            <person name="Vancuren S.J."/>
            <person name="Cochrane K."/>
            <person name="O'Neal L.L."/>
            <person name="Sankaranarayanan K."/>
            <person name="Lawson P.A."/>
        </authorList>
    </citation>
    <scope>NUCLEOTIDE SEQUENCE</scope>
    <source>
        <strain evidence="9">CC70A</strain>
    </source>
</reference>
<evidence type="ECO:0000256" key="3">
    <source>
        <dbReference type="ARBA" id="ARBA00022884"/>
    </source>
</evidence>
<dbReference type="Pfam" id="PF00849">
    <property type="entry name" value="PseudoU_synth_2"/>
    <property type="match status" value="1"/>
</dbReference>
<organism evidence="9 10">
    <name type="scientific">Holtiella tumoricola</name>
    <dbReference type="NCBI Taxonomy" id="3018743"/>
    <lineage>
        <taxon>Bacteria</taxon>
        <taxon>Bacillati</taxon>
        <taxon>Bacillota</taxon>
        <taxon>Clostridia</taxon>
        <taxon>Lachnospirales</taxon>
        <taxon>Cellulosilyticaceae</taxon>
        <taxon>Holtiella</taxon>
    </lineage>
</organism>
<accession>A0AA42DP94</accession>
<comment type="similarity">
    <text evidence="2 7">Belongs to the pseudouridine synthase RluA family.</text>
</comment>
<evidence type="ECO:0000259" key="8">
    <source>
        <dbReference type="SMART" id="SM00363"/>
    </source>
</evidence>
<dbReference type="InterPro" id="IPR006145">
    <property type="entry name" value="PsdUridine_synth_RsuA/RluA"/>
</dbReference>
<dbReference type="InterPro" id="IPR050188">
    <property type="entry name" value="RluA_PseudoU_synthase"/>
</dbReference>
<dbReference type="EC" id="5.4.99.-" evidence="7"/>
<dbReference type="PROSITE" id="PS50889">
    <property type="entry name" value="S4"/>
    <property type="match status" value="1"/>
</dbReference>
<dbReference type="FunFam" id="3.30.2350.10:FF:000006">
    <property type="entry name" value="Pseudouridine synthase"/>
    <property type="match status" value="1"/>
</dbReference>
<dbReference type="PANTHER" id="PTHR21600">
    <property type="entry name" value="MITOCHONDRIAL RNA PSEUDOURIDINE SYNTHASE"/>
    <property type="match status" value="1"/>
</dbReference>
<dbReference type="SUPFAM" id="SSF55174">
    <property type="entry name" value="Alpha-L RNA-binding motif"/>
    <property type="match status" value="1"/>
</dbReference>
<name>A0AA42DP94_9FIRM</name>
<evidence type="ECO:0000256" key="4">
    <source>
        <dbReference type="ARBA" id="ARBA00023235"/>
    </source>
</evidence>
<dbReference type="SUPFAM" id="SSF55120">
    <property type="entry name" value="Pseudouridine synthase"/>
    <property type="match status" value="1"/>
</dbReference>
<dbReference type="PROSITE" id="PS01129">
    <property type="entry name" value="PSI_RLU"/>
    <property type="match status" value="1"/>
</dbReference>
<evidence type="ECO:0000256" key="1">
    <source>
        <dbReference type="ARBA" id="ARBA00000073"/>
    </source>
</evidence>
<dbReference type="Proteomes" id="UP001169242">
    <property type="component" value="Unassembled WGS sequence"/>
</dbReference>
<dbReference type="InterPro" id="IPR020103">
    <property type="entry name" value="PsdUridine_synth_cat_dom_sf"/>
</dbReference>
<dbReference type="CDD" id="cd00165">
    <property type="entry name" value="S4"/>
    <property type="match status" value="1"/>
</dbReference>
<keyword evidence="10" id="KW-1185">Reference proteome</keyword>
<evidence type="ECO:0000256" key="5">
    <source>
        <dbReference type="PIRSR" id="PIRSR606225-1"/>
    </source>
</evidence>
<dbReference type="Gene3D" id="3.30.2350.10">
    <property type="entry name" value="Pseudouridine synthase"/>
    <property type="match status" value="1"/>
</dbReference>
<evidence type="ECO:0000256" key="6">
    <source>
        <dbReference type="PROSITE-ProRule" id="PRU00182"/>
    </source>
</evidence>
<dbReference type="InterPro" id="IPR002942">
    <property type="entry name" value="S4_RNA-bd"/>
</dbReference>
<dbReference type="AlphaFoldDB" id="A0AA42DP94"/>
<evidence type="ECO:0000313" key="10">
    <source>
        <dbReference type="Proteomes" id="UP001169242"/>
    </source>
</evidence>